<feature type="coiled-coil region" evidence="1">
    <location>
        <begin position="112"/>
        <end position="139"/>
    </location>
</feature>
<organism evidence="3 4">
    <name type="scientific">Moheibacter sediminis</name>
    <dbReference type="NCBI Taxonomy" id="1434700"/>
    <lineage>
        <taxon>Bacteria</taxon>
        <taxon>Pseudomonadati</taxon>
        <taxon>Bacteroidota</taxon>
        <taxon>Flavobacteriia</taxon>
        <taxon>Flavobacteriales</taxon>
        <taxon>Weeksellaceae</taxon>
        <taxon>Moheibacter</taxon>
    </lineage>
</organism>
<feature type="domain" description="KilA-N DNA-binding" evidence="2">
    <location>
        <begin position="8"/>
        <end position="75"/>
    </location>
</feature>
<keyword evidence="1" id="KW-0175">Coiled coil</keyword>
<evidence type="ECO:0000313" key="3">
    <source>
        <dbReference type="EMBL" id="SMC33950.1"/>
    </source>
</evidence>
<keyword evidence="4" id="KW-1185">Reference proteome</keyword>
<dbReference type="Proteomes" id="UP000192393">
    <property type="component" value="Unassembled WGS sequence"/>
</dbReference>
<sequence>MQLTTIQNKIYEVRGQSVMLDFDLAELYEVETKVLNQAVKRNIERFPERFMFRLTQDEWEMMRSQIVTASDQSIQKKRNHNSIRIHRTRSYNVSKCKAIQTNIAIVDAFISLKEFVMSYKELSDKLKEMESKYDKNFKDIFQVINYLLEKDNQTEEQKERNRIGYKK</sequence>
<dbReference type="AlphaFoldDB" id="A0A1W1YCL2"/>
<accession>A0A1W1YCL2</accession>
<dbReference type="Pfam" id="PF10543">
    <property type="entry name" value="ORF6N"/>
    <property type="match status" value="1"/>
</dbReference>
<reference evidence="3 4" key="1">
    <citation type="submission" date="2017-04" db="EMBL/GenBank/DDBJ databases">
        <authorList>
            <person name="Afonso C.L."/>
            <person name="Miller P.J."/>
            <person name="Scott M.A."/>
            <person name="Spackman E."/>
            <person name="Goraichik I."/>
            <person name="Dimitrov K.M."/>
            <person name="Suarez D.L."/>
            <person name="Swayne D.E."/>
        </authorList>
    </citation>
    <scope>NUCLEOTIDE SEQUENCE [LARGE SCALE GENOMIC DNA]</scope>
    <source>
        <strain evidence="3 4">CGMCC 1.12708</strain>
    </source>
</reference>
<dbReference type="RefSeq" id="WP_245828379.1">
    <property type="nucleotide sequence ID" value="NZ_FWXS01000001.1"/>
</dbReference>
<dbReference type="EMBL" id="FWXS01000001">
    <property type="protein sequence ID" value="SMC33950.1"/>
    <property type="molecule type" value="Genomic_DNA"/>
</dbReference>
<gene>
    <name evidence="3" type="ORF">SAMN06296427_101271</name>
</gene>
<name>A0A1W1YCL2_9FLAO</name>
<dbReference type="STRING" id="1434700.SAMN06296427_101271"/>
<dbReference type="InterPro" id="IPR018873">
    <property type="entry name" value="KilA-N_DNA-bd_domain"/>
</dbReference>
<evidence type="ECO:0000259" key="2">
    <source>
        <dbReference type="Pfam" id="PF10543"/>
    </source>
</evidence>
<evidence type="ECO:0000256" key="1">
    <source>
        <dbReference type="SAM" id="Coils"/>
    </source>
</evidence>
<protein>
    <submittedName>
        <fullName evidence="3">ORF6N domain-containing protein</fullName>
    </submittedName>
</protein>
<evidence type="ECO:0000313" key="4">
    <source>
        <dbReference type="Proteomes" id="UP000192393"/>
    </source>
</evidence>
<proteinExistence type="predicted"/>